<dbReference type="Pfam" id="PF00931">
    <property type="entry name" value="NB-ARC"/>
    <property type="match status" value="1"/>
</dbReference>
<dbReference type="SMART" id="SM00382">
    <property type="entry name" value="AAA"/>
    <property type="match status" value="1"/>
</dbReference>
<dbReference type="PANTHER" id="PTHR47691">
    <property type="entry name" value="REGULATOR-RELATED"/>
    <property type="match status" value="1"/>
</dbReference>
<dbReference type="SUPFAM" id="SSF52540">
    <property type="entry name" value="P-loop containing nucleoside triphosphate hydrolases"/>
    <property type="match status" value="1"/>
</dbReference>
<gene>
    <name evidence="2" type="ORF">NC998_18875</name>
</gene>
<dbReference type="RefSeq" id="WP_190432297.1">
    <property type="nucleotide sequence ID" value="NZ_JAMPKM010000012.1"/>
</dbReference>
<dbReference type="InterPro" id="IPR002182">
    <property type="entry name" value="NB-ARC"/>
</dbReference>
<organism evidence="2 3">
    <name type="scientific">Trichocoleus desertorum GB2-A4</name>
    <dbReference type="NCBI Taxonomy" id="2933944"/>
    <lineage>
        <taxon>Bacteria</taxon>
        <taxon>Bacillati</taxon>
        <taxon>Cyanobacteriota</taxon>
        <taxon>Cyanophyceae</taxon>
        <taxon>Leptolyngbyales</taxon>
        <taxon>Trichocoleusaceae</taxon>
        <taxon>Trichocoleus</taxon>
    </lineage>
</organism>
<evidence type="ECO:0000313" key="3">
    <source>
        <dbReference type="Proteomes" id="UP001464891"/>
    </source>
</evidence>
<name>A0ABV0JBL9_9CYAN</name>
<dbReference type="PANTHER" id="PTHR47691:SF3">
    <property type="entry name" value="HTH-TYPE TRANSCRIPTIONAL REGULATOR RV0890C-RELATED"/>
    <property type="match status" value="1"/>
</dbReference>
<evidence type="ECO:0000259" key="1">
    <source>
        <dbReference type="SMART" id="SM00382"/>
    </source>
</evidence>
<dbReference type="GO" id="GO:0005524">
    <property type="term" value="F:ATP binding"/>
    <property type="evidence" value="ECO:0007669"/>
    <property type="project" value="UniProtKB-KW"/>
</dbReference>
<reference evidence="2 3" key="1">
    <citation type="submission" date="2022-04" db="EMBL/GenBank/DDBJ databases">
        <title>Positive selection, recombination, and allopatry shape intraspecific diversity of widespread and dominant cyanobacteria.</title>
        <authorList>
            <person name="Wei J."/>
            <person name="Shu W."/>
            <person name="Hu C."/>
        </authorList>
    </citation>
    <scope>NUCLEOTIDE SEQUENCE [LARGE SCALE GENOMIC DNA]</scope>
    <source>
        <strain evidence="2 3">GB2-A4</strain>
    </source>
</reference>
<accession>A0ABV0JBL9</accession>
<feature type="domain" description="AAA+ ATPase" evidence="1">
    <location>
        <begin position="121"/>
        <end position="262"/>
    </location>
</feature>
<protein>
    <submittedName>
        <fullName evidence="2">ATP-binding protein</fullName>
    </submittedName>
</protein>
<keyword evidence="2" id="KW-0547">Nucleotide-binding</keyword>
<comment type="caution">
    <text evidence="2">The sequence shown here is derived from an EMBL/GenBank/DDBJ whole genome shotgun (WGS) entry which is preliminary data.</text>
</comment>
<sequence>MAKSLRASSEGLAIVDRARQRRGWTKTSTARWWQDANTSRATLRRFWQGDRIQPDIFIALCQAVGISDWEAIAEPLELSSRPPHSSLLTPHLDLDEAPDVEAFYGREPELQQLEQWILSDRCEIVAIAGLGGIGKTALALALTERVQTEFSFVLWRSLRSAPSFHHLLDSILQPFDPAIPQTFQQRVHQLIQHLQQHRCLLILDGLETVLKQENTYTLFLLTYLLPATHQSCILLTSRERLSELEEVARNRASVRSMTLQGLLQAEAIELLKAGGITGNQMELLALSRLYNGNPLALKLVTPLIQFILGGSIAAFLNQKTLVLGDRLRDVLNQQLDQLSDLERELVYWLAIWQEPISFCRLQTHLLHSPDLSLVLEALANLERRSLLEKWFSTNEPAFTLQPLIMKLVTEALIAQATQEVEQVLQSHDVRGFKLLRTHWLMRPGTDDIKGDRILSQLREELWRIYGAALPSVLQQILPLLKEQSPLVIGYVGCNIMALLTQLNLDPTH</sequence>
<keyword evidence="2" id="KW-0067">ATP-binding</keyword>
<dbReference type="Proteomes" id="UP001464891">
    <property type="component" value="Unassembled WGS sequence"/>
</dbReference>
<dbReference type="PRINTS" id="PR00364">
    <property type="entry name" value="DISEASERSIST"/>
</dbReference>
<keyword evidence="3" id="KW-1185">Reference proteome</keyword>
<dbReference type="InterPro" id="IPR003593">
    <property type="entry name" value="AAA+_ATPase"/>
</dbReference>
<evidence type="ECO:0000313" key="2">
    <source>
        <dbReference type="EMBL" id="MEP0819168.1"/>
    </source>
</evidence>
<dbReference type="EMBL" id="JAMPKM010000012">
    <property type="protein sequence ID" value="MEP0819168.1"/>
    <property type="molecule type" value="Genomic_DNA"/>
</dbReference>
<dbReference type="Gene3D" id="3.40.50.300">
    <property type="entry name" value="P-loop containing nucleotide triphosphate hydrolases"/>
    <property type="match status" value="1"/>
</dbReference>
<proteinExistence type="predicted"/>
<dbReference type="InterPro" id="IPR027417">
    <property type="entry name" value="P-loop_NTPase"/>
</dbReference>